<evidence type="ECO:0000256" key="6">
    <source>
        <dbReference type="ARBA" id="ARBA00023237"/>
    </source>
</evidence>
<dbReference type="PROSITE" id="PS52016">
    <property type="entry name" value="TONB_DEPENDENT_REC_3"/>
    <property type="match status" value="1"/>
</dbReference>
<evidence type="ECO:0000259" key="8">
    <source>
        <dbReference type="Pfam" id="PF07715"/>
    </source>
</evidence>
<dbReference type="NCBIfam" id="TIGR04057">
    <property type="entry name" value="SusC_RagA_signa"/>
    <property type="match status" value="1"/>
</dbReference>
<comment type="similarity">
    <text evidence="7">Belongs to the TonB-dependent receptor family.</text>
</comment>
<dbReference type="InterPro" id="IPR037066">
    <property type="entry name" value="Plug_dom_sf"/>
</dbReference>
<sequence length="1080" mass="118712">MKLTILLVIIGLLEVRATGVAQTVTLSGNNIPLKEVFAAVKKQTGYVAFGKKELFNTAKPVTLSVRDMPLPAFLAKVMEGQPLTYFLDSRSIILSRKSPDFLVQHTWEDIRVNGRIVSPAGVPLEGASVRIKGRGAGVSSGADGRFSLTAGKADVLVITYVGYKPREVAVQPELGDIVIDGAPAELEEVVINKGYYSESNLLSTGSVSKVTSKEISTQPVANPVAALQGRVPGLLVTASSGVPGATFKVQIRGQNSILQGSDPLYIVDGVPIASNDQGISNLSNATGTWNGISLLSSINPADIASIEVLKDADATAIYGSRGANGVILITTHKGDNRQTSYRASVYHGWNRATRGPKMLNTQQYIEMRREAFRNDGVEPTPLNAPDLFTWDTTQYTDFVKLMSDNTAHTSDAQLSATGGNDRTRFLIGAGYHRETSLSPGDQSDRRASLHFNISHTSANDRLRLQLSGNYANRSNNLTTRDLAGLINMPPHMKLVDDDGSLVWGVGGISYRSLGLTNPLAESKSVYEGRFQNLVSNLQLSYRVLEGLELKLSGGYTASFSRDHSRHPTAAIDPSTADQPYAYFANNDKTGWILEPQASYNLFTRQGQLSVLVGGSFQQNLSEGTQMVGRNYTNDALLGSIAAAGSITSSNTYELYKYGAFFGRINYNHRDKYVLNLTGRRDGSSRFGPGRQFEEFGAVGAAWIFSQEPFVSRSLPFLSFGKLRSSYGITGNDQIGNYAFLDTWTATSPTFQGIPALQPSRLFNPDFNWESNKKLEAALELGFLKGQLMFSAAWYLHRSGNQLINYPLPIQTGFTSMLLNSAALVENQGLEFALSAKAKWSNGLRWTGSINLSIPRNRLKDFPNLEISSYANVYVIGQPLSVKRTYEYLGLDQATGIYTFHDVDHDGLFNIRDRIILKNIDPKFYGGFLNTLSYRQFTLNFLFEFRKREGVNFLNSFSTPPGYLPYNFPVQVLSRWQQPGDDADLQRYVAVSSSPAFTPGYSYIRSSDAVYRDASYVRLKNVALAYRLPEIKRLGIKGLELNVQAQNLFVISGYKDTDPEIQNVFALPLVRTITTGLSINF</sequence>
<dbReference type="InterPro" id="IPR023997">
    <property type="entry name" value="TonB-dep_OMP_SusC/RagA_CS"/>
</dbReference>
<dbReference type="SUPFAM" id="SSF49464">
    <property type="entry name" value="Carboxypeptidase regulatory domain-like"/>
    <property type="match status" value="1"/>
</dbReference>
<protein>
    <submittedName>
        <fullName evidence="9">SusC/RagA family TonB-linked outer membrane protein</fullName>
    </submittedName>
</protein>
<keyword evidence="4 7" id="KW-0812">Transmembrane</keyword>
<dbReference type="InterPro" id="IPR012910">
    <property type="entry name" value="Plug_dom"/>
</dbReference>
<dbReference type="Proteomes" id="UP000321436">
    <property type="component" value="Unassembled WGS sequence"/>
</dbReference>
<dbReference type="GO" id="GO:0009279">
    <property type="term" value="C:cell outer membrane"/>
    <property type="evidence" value="ECO:0007669"/>
    <property type="project" value="UniProtKB-SubCell"/>
</dbReference>
<dbReference type="InterPro" id="IPR039426">
    <property type="entry name" value="TonB-dep_rcpt-like"/>
</dbReference>
<feature type="domain" description="TonB-dependent receptor plug" evidence="8">
    <location>
        <begin position="203"/>
        <end position="326"/>
    </location>
</feature>
<dbReference type="SUPFAM" id="SSF56935">
    <property type="entry name" value="Porins"/>
    <property type="match status" value="1"/>
</dbReference>
<evidence type="ECO:0000313" key="10">
    <source>
        <dbReference type="Proteomes" id="UP000321436"/>
    </source>
</evidence>
<dbReference type="InterPro" id="IPR023996">
    <property type="entry name" value="TonB-dep_OMP_SusC/RagA"/>
</dbReference>
<keyword evidence="6 7" id="KW-0998">Cell outer membrane</keyword>
<dbReference type="EMBL" id="BKAU01000005">
    <property type="protein sequence ID" value="GEP98085.1"/>
    <property type="molecule type" value="Genomic_DNA"/>
</dbReference>
<dbReference type="AlphaFoldDB" id="A0A512RQW5"/>
<organism evidence="9 10">
    <name type="scientific">Chitinophaga cymbidii</name>
    <dbReference type="NCBI Taxonomy" id="1096750"/>
    <lineage>
        <taxon>Bacteria</taxon>
        <taxon>Pseudomonadati</taxon>
        <taxon>Bacteroidota</taxon>
        <taxon>Chitinophagia</taxon>
        <taxon>Chitinophagales</taxon>
        <taxon>Chitinophagaceae</taxon>
        <taxon>Chitinophaga</taxon>
    </lineage>
</organism>
<keyword evidence="10" id="KW-1185">Reference proteome</keyword>
<keyword evidence="3 7" id="KW-1134">Transmembrane beta strand</keyword>
<comment type="subcellular location">
    <subcellularLocation>
        <location evidence="1 7">Cell outer membrane</location>
        <topology evidence="1 7">Multi-pass membrane protein</topology>
    </subcellularLocation>
</comment>
<proteinExistence type="inferred from homology"/>
<evidence type="ECO:0000256" key="5">
    <source>
        <dbReference type="ARBA" id="ARBA00023136"/>
    </source>
</evidence>
<dbReference type="InterPro" id="IPR008969">
    <property type="entry name" value="CarboxyPept-like_regulatory"/>
</dbReference>
<name>A0A512RQW5_9BACT</name>
<keyword evidence="2 7" id="KW-0813">Transport</keyword>
<dbReference type="Gene3D" id="2.170.130.10">
    <property type="entry name" value="TonB-dependent receptor, plug domain"/>
    <property type="match status" value="1"/>
</dbReference>
<evidence type="ECO:0000256" key="3">
    <source>
        <dbReference type="ARBA" id="ARBA00022452"/>
    </source>
</evidence>
<dbReference type="RefSeq" id="WP_186831204.1">
    <property type="nucleotide sequence ID" value="NZ_BKAU01000005.1"/>
</dbReference>
<evidence type="ECO:0000256" key="4">
    <source>
        <dbReference type="ARBA" id="ARBA00022692"/>
    </source>
</evidence>
<gene>
    <name evidence="9" type="ORF">CCY01nite_43450</name>
</gene>
<dbReference type="InterPro" id="IPR036942">
    <property type="entry name" value="Beta-barrel_TonB_sf"/>
</dbReference>
<dbReference type="Pfam" id="PF07715">
    <property type="entry name" value="Plug"/>
    <property type="match status" value="1"/>
</dbReference>
<comment type="caution">
    <text evidence="9">The sequence shown here is derived from an EMBL/GenBank/DDBJ whole genome shotgun (WGS) entry which is preliminary data.</text>
</comment>
<evidence type="ECO:0000256" key="1">
    <source>
        <dbReference type="ARBA" id="ARBA00004571"/>
    </source>
</evidence>
<dbReference type="Gene3D" id="2.40.170.20">
    <property type="entry name" value="TonB-dependent receptor, beta-barrel domain"/>
    <property type="match status" value="1"/>
</dbReference>
<evidence type="ECO:0000313" key="9">
    <source>
        <dbReference type="EMBL" id="GEP98085.1"/>
    </source>
</evidence>
<keyword evidence="5 7" id="KW-0472">Membrane</keyword>
<dbReference type="NCBIfam" id="TIGR04056">
    <property type="entry name" value="OMP_RagA_SusC"/>
    <property type="match status" value="1"/>
</dbReference>
<accession>A0A512RQW5</accession>
<evidence type="ECO:0000256" key="2">
    <source>
        <dbReference type="ARBA" id="ARBA00022448"/>
    </source>
</evidence>
<dbReference type="Pfam" id="PF13715">
    <property type="entry name" value="CarbopepD_reg_2"/>
    <property type="match status" value="1"/>
</dbReference>
<reference evidence="9 10" key="1">
    <citation type="submission" date="2019-07" db="EMBL/GenBank/DDBJ databases">
        <title>Whole genome shotgun sequence of Chitinophaga cymbidii NBRC 109752.</title>
        <authorList>
            <person name="Hosoyama A."/>
            <person name="Uohara A."/>
            <person name="Ohji S."/>
            <person name="Ichikawa N."/>
        </authorList>
    </citation>
    <scope>NUCLEOTIDE SEQUENCE [LARGE SCALE GENOMIC DNA]</scope>
    <source>
        <strain evidence="9 10">NBRC 109752</strain>
    </source>
</reference>
<evidence type="ECO:0000256" key="7">
    <source>
        <dbReference type="PROSITE-ProRule" id="PRU01360"/>
    </source>
</evidence>